<gene>
    <name evidence="1" type="ORF">HD597_006822</name>
</gene>
<dbReference type="Proteomes" id="UP001139648">
    <property type="component" value="Unassembled WGS sequence"/>
</dbReference>
<dbReference type="AlphaFoldDB" id="A0A9X2GLD0"/>
<evidence type="ECO:0008006" key="3">
    <source>
        <dbReference type="Google" id="ProtNLM"/>
    </source>
</evidence>
<accession>A0A9X2GLD0</accession>
<organism evidence="1 2">
    <name type="scientific">Nonomuraea thailandensis</name>
    <dbReference type="NCBI Taxonomy" id="1188745"/>
    <lineage>
        <taxon>Bacteria</taxon>
        <taxon>Bacillati</taxon>
        <taxon>Actinomycetota</taxon>
        <taxon>Actinomycetes</taxon>
        <taxon>Streptosporangiales</taxon>
        <taxon>Streptosporangiaceae</taxon>
        <taxon>Nonomuraea</taxon>
    </lineage>
</organism>
<evidence type="ECO:0000313" key="1">
    <source>
        <dbReference type="EMBL" id="MCP2359802.1"/>
    </source>
</evidence>
<protein>
    <recommendedName>
        <fullName evidence="3">YkgJ family cysteine cluster protein</fullName>
    </recommendedName>
</protein>
<proteinExistence type="predicted"/>
<reference evidence="1" key="1">
    <citation type="submission" date="2022-06" db="EMBL/GenBank/DDBJ databases">
        <title>Sequencing the genomes of 1000 actinobacteria strains.</title>
        <authorList>
            <person name="Klenk H.-P."/>
        </authorList>
    </citation>
    <scope>NUCLEOTIDE SEQUENCE</scope>
    <source>
        <strain evidence="1">DSM 46694</strain>
    </source>
</reference>
<evidence type="ECO:0000313" key="2">
    <source>
        <dbReference type="Proteomes" id="UP001139648"/>
    </source>
</evidence>
<keyword evidence="2" id="KW-1185">Reference proteome</keyword>
<sequence>MKRSDMDAALDELYAAVPQPGCKGLCVDSCGPVGMNPREHQRIRERGVKIPHHRDALAQLIETGDYTCPALKDGQCSVYDVRPMSCHLWGAVESMPCPYGCRPEEGLLPDAEGHALLAQSLDVGKPDPLDAEQLGRLKQRFDDPNFRRTLKEYVQENRPAANPEKTLERWRSKAADYGFSMPAGTAGERQRRWRG</sequence>
<comment type="caution">
    <text evidence="1">The sequence shown here is derived from an EMBL/GenBank/DDBJ whole genome shotgun (WGS) entry which is preliminary data.</text>
</comment>
<name>A0A9X2GLD0_9ACTN</name>
<dbReference type="EMBL" id="JAMZEB010000002">
    <property type="protein sequence ID" value="MCP2359802.1"/>
    <property type="molecule type" value="Genomic_DNA"/>
</dbReference>
<dbReference type="RefSeq" id="WP_253747219.1">
    <property type="nucleotide sequence ID" value="NZ_BAABKA010000035.1"/>
</dbReference>